<evidence type="ECO:0000313" key="7">
    <source>
        <dbReference type="Proteomes" id="UP000887572"/>
    </source>
</evidence>
<evidence type="ECO:0000259" key="5">
    <source>
        <dbReference type="PROSITE" id="PS50025"/>
    </source>
</evidence>
<evidence type="ECO:0000256" key="2">
    <source>
        <dbReference type="PROSITE-ProRule" id="PRU00076"/>
    </source>
</evidence>
<keyword evidence="7" id="KW-1185">Reference proteome</keyword>
<feature type="region of interest" description="Disordered" evidence="3">
    <location>
        <begin position="1094"/>
        <end position="1147"/>
    </location>
</feature>
<keyword evidence="4" id="KW-0812">Transmembrane</keyword>
<dbReference type="InterPro" id="IPR001791">
    <property type="entry name" value="Laminin_G"/>
</dbReference>
<dbReference type="Gene3D" id="2.60.120.200">
    <property type="match status" value="2"/>
</dbReference>
<proteinExistence type="predicted"/>
<dbReference type="CDD" id="cd00110">
    <property type="entry name" value="LamG"/>
    <property type="match status" value="2"/>
</dbReference>
<keyword evidence="2" id="KW-0245">EGF-like domain</keyword>
<protein>
    <submittedName>
        <fullName evidence="8">Uncharacterized protein</fullName>
    </submittedName>
</protein>
<feature type="compositionally biased region" description="Basic and acidic residues" evidence="3">
    <location>
        <begin position="1550"/>
        <end position="1566"/>
    </location>
</feature>
<dbReference type="WBParaSite" id="Gr19_v10_g11723.t1">
    <property type="protein sequence ID" value="Gr19_v10_g11723.t1"/>
    <property type="gene ID" value="Gr19_v10_g11723"/>
</dbReference>
<feature type="disulfide bond" evidence="2">
    <location>
        <begin position="166"/>
        <end position="175"/>
    </location>
</feature>
<dbReference type="InterPro" id="IPR050372">
    <property type="entry name" value="Neurexin-related_CASP"/>
</dbReference>
<comment type="caution">
    <text evidence="2">Lacks conserved residue(s) required for the propagation of feature annotation.</text>
</comment>
<keyword evidence="4" id="KW-1133">Transmembrane helix</keyword>
<feature type="region of interest" description="Disordered" evidence="3">
    <location>
        <begin position="1530"/>
        <end position="1566"/>
    </location>
</feature>
<dbReference type="Pfam" id="PF02210">
    <property type="entry name" value="Laminin_G_2"/>
    <property type="match status" value="2"/>
</dbReference>
<sequence length="1566" mass="173036">MPIDGLSMNGLSSMVLSIDEFPLIIDGLSIDWFPLIIDGLSLTHDLCAKRPYALNLCPKKFKQKLWGLCGACLIKNATLKETGTLKNVNAPNDKVETAADEQFSAESLNALFGVLFTANFSSAAEDHKKSKPISSELLCNAQENSMCENARMCRRKENASDFECICRKGHAGKFCQFSLFARNCADAFAFHEEEVGHFLDGQNGGVWQLDVDGSAPLPPTFAECKMINDGEVATVVANNVPAGGAVVRTVDGTGPADAQNVFFPISYKLFSASQLGALIARSFICRQNIRFACEQSPLAFKENRTWLEVVSRDGKQHRQIGTHQQFSCACRNKELYGCGRDNPALACYCDDLSQPSAVDQATLYNASAGVSAVYFRASNIADLPQQQQQQFGGAQNFTLGPLECSGEAGTSLHGAAVVTLRSPSAGLGTGTLGGPWRQLEFDFRTGQPDIDQMVAGWDPDDNGLQMKISLRAGYRIELTLSHQASMEEAEKSAEINQNAAVQQQKREIRREMSISIASQRPLNDLFWHRVLVEVFRGEIRFSVDRLNAFQPLSFPFATSTKFTIGGDEKGNGFVGCLGNFQIDQKLLNWHEQLAQKAKDEDFQVVASGCVELCAEHKCEQDSKCVEHFDTESTSCACKLPRIHYGEHCEKNINTNSSATFRGGTWGFLRFFDLPVSALHSDVIFSVRTDQRRALFLYEHDHVDNFVQIHLADEYQIVLTLNNLSKIVSCSLFAPPAKTFNDMRWLQLVLERNAAGPGTTTTILHVDDDQCEIGPTLLNDQPLSDQQIDTTAAASVISDSNGRHEEAAPNDDDAILPPAPPVPPEKARFFHMLYVGGMPRAKRQRRERRERLPVYLSNVPQLKGCIRGLLVDGEKVDMREAITNRTLAHKNWDSVQIGCEHVQCDQLHCENGGQCSVNWNSANSAKTIQCDCARSSFTGENCTEDIGLSFIGNSSVVFDMAEPKRFAFFQQSDRQTLSFAYAVKNGTNKQRHAQQLATIYFEDGREFHVVLDRNGTLFVGVFGPEGPINVQHITGIFNDGLRHHFHVHFLSNNVRVELLELYGIRRSWLIACEGMNLANAQRFYFGGRKNVVENHGETVSTPNDQSGSESVSEERQRVEAADGKEADHADANSMPTDGIMPGPEHNPDSNLLADAMRQILARNVRQPQQQLDLRENGIQTVTKHLETTTIWWPQQIDHFIGSISSALIVFERDVHKLTFTPFLYYFQKSELLHRNVFNEPPSAEEPLAPTGCGQFKVPEKAKKAQRNVSFPVWEAPFGPIPFHDEVNSAKLVKDNGPSTAEKNGEDHEFARWLLILLLLIILSAFCLLLIAFLCRQTVRQLIGRTYVLQKPSAKLLSEQKRPMLKVETNGPVKRRFTSRSDSLEPIQLAQHKRFFPLEGSFCGIAPAVTPTAPPEPKPGASILRNFPVKIQSAAAITAPPAHAVERERAQQQDSAATAASSSTVYFTAQEEQFAENGAISSSSPAISFKSLDDPAISSAGEESTTIGQAFDENAPELFDENTLQLSTALSSSIGGSSHFSSENSIGGRGQKLHENHLKLTEKSDDIG</sequence>
<feature type="disulfide bond" evidence="2">
    <location>
        <begin position="147"/>
        <end position="164"/>
    </location>
</feature>
<keyword evidence="1 2" id="KW-1015">Disulfide bond</keyword>
<feature type="domain" description="EGF-like" evidence="6">
    <location>
        <begin position="899"/>
        <end position="942"/>
    </location>
</feature>
<dbReference type="Gene3D" id="2.10.25.10">
    <property type="entry name" value="Laminin"/>
    <property type="match status" value="1"/>
</dbReference>
<evidence type="ECO:0000313" key="8">
    <source>
        <dbReference type="WBParaSite" id="Gr19_v10_g11723.t1"/>
    </source>
</evidence>
<dbReference type="InterPro" id="IPR013320">
    <property type="entry name" value="ConA-like_dom_sf"/>
</dbReference>
<evidence type="ECO:0000259" key="6">
    <source>
        <dbReference type="PROSITE" id="PS50026"/>
    </source>
</evidence>
<dbReference type="SUPFAM" id="SSF57196">
    <property type="entry name" value="EGF/Laminin"/>
    <property type="match status" value="1"/>
</dbReference>
<feature type="compositionally biased region" description="Low complexity" evidence="3">
    <location>
        <begin position="1530"/>
        <end position="1544"/>
    </location>
</feature>
<dbReference type="SMART" id="SM00282">
    <property type="entry name" value="LamG"/>
    <property type="match status" value="2"/>
</dbReference>
<dbReference type="PROSITE" id="PS50026">
    <property type="entry name" value="EGF_3"/>
    <property type="match status" value="2"/>
</dbReference>
<dbReference type="PROSITE" id="PS00022">
    <property type="entry name" value="EGF_1"/>
    <property type="match status" value="1"/>
</dbReference>
<dbReference type="SUPFAM" id="SSF49899">
    <property type="entry name" value="Concanavalin A-like lectins/glucanases"/>
    <property type="match status" value="3"/>
</dbReference>
<name>A0A914GVH7_GLORO</name>
<dbReference type="PANTHER" id="PTHR15036:SF94">
    <property type="entry name" value="INTESTINAL NEUREXIN-LIKE"/>
    <property type="match status" value="1"/>
</dbReference>
<feature type="domain" description="Laminin G" evidence="5">
    <location>
        <begin position="409"/>
        <end position="609"/>
    </location>
</feature>
<dbReference type="InterPro" id="IPR000742">
    <property type="entry name" value="EGF"/>
</dbReference>
<dbReference type="SMART" id="SM00181">
    <property type="entry name" value="EGF"/>
    <property type="match status" value="3"/>
</dbReference>
<dbReference type="PANTHER" id="PTHR15036">
    <property type="entry name" value="PIKACHURIN-LIKE PROTEIN"/>
    <property type="match status" value="1"/>
</dbReference>
<dbReference type="PROSITE" id="PS50025">
    <property type="entry name" value="LAM_G_DOMAIN"/>
    <property type="match status" value="2"/>
</dbReference>
<keyword evidence="4" id="KW-0472">Membrane</keyword>
<feature type="compositionally biased region" description="Basic and acidic residues" evidence="3">
    <location>
        <begin position="1111"/>
        <end position="1129"/>
    </location>
</feature>
<feature type="domain" description="EGF-like" evidence="6">
    <location>
        <begin position="135"/>
        <end position="176"/>
    </location>
</feature>
<feature type="domain" description="Laminin G" evidence="5">
    <location>
        <begin position="657"/>
        <end position="898"/>
    </location>
</feature>
<feature type="transmembrane region" description="Helical" evidence="4">
    <location>
        <begin position="1311"/>
        <end position="1333"/>
    </location>
</feature>
<evidence type="ECO:0000256" key="4">
    <source>
        <dbReference type="SAM" id="Phobius"/>
    </source>
</evidence>
<dbReference type="Gene3D" id="2.60.120.1000">
    <property type="match status" value="1"/>
</dbReference>
<evidence type="ECO:0000256" key="3">
    <source>
        <dbReference type="SAM" id="MobiDB-lite"/>
    </source>
</evidence>
<evidence type="ECO:0000256" key="1">
    <source>
        <dbReference type="ARBA" id="ARBA00023157"/>
    </source>
</evidence>
<feature type="region of interest" description="Disordered" evidence="3">
    <location>
        <begin position="795"/>
        <end position="821"/>
    </location>
</feature>
<dbReference type="Proteomes" id="UP000887572">
    <property type="component" value="Unplaced"/>
</dbReference>
<reference evidence="8" key="1">
    <citation type="submission" date="2022-11" db="UniProtKB">
        <authorList>
            <consortium name="WormBaseParasite"/>
        </authorList>
    </citation>
    <scope>IDENTIFICATION</scope>
</reference>
<organism evidence="7 8">
    <name type="scientific">Globodera rostochiensis</name>
    <name type="common">Golden nematode worm</name>
    <name type="synonym">Heterodera rostochiensis</name>
    <dbReference type="NCBI Taxonomy" id="31243"/>
    <lineage>
        <taxon>Eukaryota</taxon>
        <taxon>Metazoa</taxon>
        <taxon>Ecdysozoa</taxon>
        <taxon>Nematoda</taxon>
        <taxon>Chromadorea</taxon>
        <taxon>Rhabditida</taxon>
        <taxon>Tylenchina</taxon>
        <taxon>Tylenchomorpha</taxon>
        <taxon>Tylenchoidea</taxon>
        <taxon>Heteroderidae</taxon>
        <taxon>Heteroderinae</taxon>
        <taxon>Globodera</taxon>
    </lineage>
</organism>
<accession>A0A914GVH7</accession>